<comment type="subcellular location">
    <subcellularLocation>
        <location evidence="1">Membrane</location>
        <topology evidence="1">Multi-pass membrane protein</topology>
    </subcellularLocation>
</comment>
<keyword evidence="4 5" id="KW-0472">Membrane</keyword>
<dbReference type="GO" id="GO:0005216">
    <property type="term" value="F:monoatomic ion channel activity"/>
    <property type="evidence" value="ECO:0007669"/>
    <property type="project" value="InterPro"/>
</dbReference>
<protein>
    <recommendedName>
        <fullName evidence="6">Ion transport domain-containing protein</fullName>
    </recommendedName>
</protein>
<keyword evidence="2 5" id="KW-0812">Transmembrane</keyword>
<dbReference type="AlphaFoldDB" id="A0A8S3E8J8"/>
<dbReference type="InterPro" id="IPR015925">
    <property type="entry name" value="Ryanodine_IP3_receptor"/>
</dbReference>
<dbReference type="Proteomes" id="UP000681967">
    <property type="component" value="Unassembled WGS sequence"/>
</dbReference>
<keyword evidence="3 5" id="KW-1133">Transmembrane helix</keyword>
<dbReference type="Pfam" id="PF00520">
    <property type="entry name" value="Ion_trans"/>
    <property type="match status" value="1"/>
</dbReference>
<evidence type="ECO:0000256" key="2">
    <source>
        <dbReference type="ARBA" id="ARBA00022692"/>
    </source>
</evidence>
<dbReference type="GO" id="GO:0016020">
    <property type="term" value="C:membrane"/>
    <property type="evidence" value="ECO:0007669"/>
    <property type="project" value="UniProtKB-SubCell"/>
</dbReference>
<dbReference type="EMBL" id="CAJOBH010227584">
    <property type="protein sequence ID" value="CAF5057918.1"/>
    <property type="molecule type" value="Genomic_DNA"/>
</dbReference>
<reference evidence="7" key="1">
    <citation type="submission" date="2021-02" db="EMBL/GenBank/DDBJ databases">
        <authorList>
            <person name="Nowell W R."/>
        </authorList>
    </citation>
    <scope>NUCLEOTIDE SEQUENCE</scope>
</reference>
<dbReference type="GO" id="GO:0006816">
    <property type="term" value="P:calcium ion transport"/>
    <property type="evidence" value="ECO:0007669"/>
    <property type="project" value="InterPro"/>
</dbReference>
<sequence>MLDVVYREDTLWNVIQCVVRNAKSVILTAVFAVIIIYLFAICGYLFIQDDFLMEVNIKAMPTDDQTLNVTSNTKTNLLTTIIPTANDNEYCTKDNCTNDKTTGHMRPVSQISNVLPEEDADNELLERACDTLFMCIVTTLNKGLRNGGGIGDVLRQPSSRLYQR</sequence>
<dbReference type="PANTHER" id="PTHR45816:SF4">
    <property type="entry name" value="RYR_IP3R HOMOLOGY ASSOCIATED DOMAIN-CONTAINING PROTEIN"/>
    <property type="match status" value="1"/>
</dbReference>
<evidence type="ECO:0000256" key="5">
    <source>
        <dbReference type="SAM" id="Phobius"/>
    </source>
</evidence>
<organism evidence="7 8">
    <name type="scientific">Rotaria magnacalcarata</name>
    <dbReference type="NCBI Taxonomy" id="392030"/>
    <lineage>
        <taxon>Eukaryota</taxon>
        <taxon>Metazoa</taxon>
        <taxon>Spiralia</taxon>
        <taxon>Gnathifera</taxon>
        <taxon>Rotifera</taxon>
        <taxon>Eurotatoria</taxon>
        <taxon>Bdelloidea</taxon>
        <taxon>Philodinida</taxon>
        <taxon>Philodinidae</taxon>
        <taxon>Rotaria</taxon>
    </lineage>
</organism>
<evidence type="ECO:0000259" key="6">
    <source>
        <dbReference type="Pfam" id="PF00520"/>
    </source>
</evidence>
<evidence type="ECO:0000313" key="7">
    <source>
        <dbReference type="EMBL" id="CAF5057918.1"/>
    </source>
</evidence>
<accession>A0A8S3E8J8</accession>
<evidence type="ECO:0000256" key="4">
    <source>
        <dbReference type="ARBA" id="ARBA00023136"/>
    </source>
</evidence>
<dbReference type="InterPro" id="IPR005821">
    <property type="entry name" value="Ion_trans_dom"/>
</dbReference>
<feature type="domain" description="Ion transport" evidence="6">
    <location>
        <begin position="1"/>
        <end position="158"/>
    </location>
</feature>
<proteinExistence type="predicted"/>
<comment type="caution">
    <text evidence="7">The sequence shown here is derived from an EMBL/GenBank/DDBJ whole genome shotgun (WGS) entry which is preliminary data.</text>
</comment>
<evidence type="ECO:0000313" key="8">
    <source>
        <dbReference type="Proteomes" id="UP000681967"/>
    </source>
</evidence>
<name>A0A8S3E8J8_9BILA</name>
<dbReference type="PANTHER" id="PTHR45816">
    <property type="entry name" value="MIR DOMAIN-CONTAINING PROTEIN"/>
    <property type="match status" value="1"/>
</dbReference>
<feature type="transmembrane region" description="Helical" evidence="5">
    <location>
        <begin position="25"/>
        <end position="47"/>
    </location>
</feature>
<gene>
    <name evidence="7" type="ORF">BYL167_LOCUS58890</name>
</gene>
<evidence type="ECO:0000256" key="1">
    <source>
        <dbReference type="ARBA" id="ARBA00004141"/>
    </source>
</evidence>
<evidence type="ECO:0000256" key="3">
    <source>
        <dbReference type="ARBA" id="ARBA00022989"/>
    </source>
</evidence>